<dbReference type="InterPro" id="IPR006202">
    <property type="entry name" value="Neur_chan_lig-bd"/>
</dbReference>
<keyword evidence="8" id="KW-0406">Ion transport</keyword>
<dbReference type="GO" id="GO:0005230">
    <property type="term" value="F:extracellular ligand-gated monoatomic ion channel activity"/>
    <property type="evidence" value="ECO:0007669"/>
    <property type="project" value="InterPro"/>
</dbReference>
<dbReference type="GO" id="GO:0005254">
    <property type="term" value="F:chloride channel activity"/>
    <property type="evidence" value="ECO:0007669"/>
    <property type="project" value="UniProtKB-KW"/>
</dbReference>
<dbReference type="InterPro" id="IPR006201">
    <property type="entry name" value="Neur_channel"/>
</dbReference>
<feature type="transmembrane region" description="Helical" evidence="13">
    <location>
        <begin position="376"/>
        <end position="393"/>
    </location>
</feature>
<dbReference type="InterPro" id="IPR036719">
    <property type="entry name" value="Neuro-gated_channel_TM_sf"/>
</dbReference>
<keyword evidence="17" id="KW-1185">Reference proteome</keyword>
<evidence type="ECO:0000256" key="1">
    <source>
        <dbReference type="ARBA" id="ARBA00004141"/>
    </source>
</evidence>
<dbReference type="Pfam" id="PF02932">
    <property type="entry name" value="Neur_chan_memb"/>
    <property type="match status" value="1"/>
</dbReference>
<gene>
    <name evidence="16" type="ORF">GSOID_T00015675001</name>
</gene>
<keyword evidence="7 13" id="KW-1133">Transmembrane helix</keyword>
<dbReference type="PRINTS" id="PR00253">
    <property type="entry name" value="GABAARECEPTR"/>
</dbReference>
<keyword evidence="10" id="KW-0869">Chloride channel</keyword>
<evidence type="ECO:0000259" key="14">
    <source>
        <dbReference type="Pfam" id="PF02931"/>
    </source>
</evidence>
<evidence type="ECO:0000256" key="9">
    <source>
        <dbReference type="ARBA" id="ARBA00023136"/>
    </source>
</evidence>
<sequence>MRPLAFFIFSSGCASVIDNLLRNYDKRIRPGYGTNKPVTVSVNIFVNSFGAISAKTMDYRINMFLRQRWIDPRLRHNVRGDPIAPDATYLDKLWVPDLFFNNEKSSRFHDITLKNKLVRISRAGEVVNSMRITLVLSSPMSLTKFPMDTQLSNGTRKKKSNKNNSLAKDFSFDPKGILLGQCDKNYESGTFSCIEARFVVTRQLGYYIINIFIPTLLGVVLSYMSYWIDPRNSPARICIGVFANLGVNTVATSGSLPKVSYIKAIDVWFFACQILTFICLVEYAKVNVYIRDHKFREQQIEIARKKYDMLIEEEEAQVWPEALPIDNQLFKEDPDDWLFEIIGEEPPRKKTELPEFRYDELPPVPDAEWLDEKFRLWIPVLFLVFNIGYWSYYS</sequence>
<proteinExistence type="predicted"/>
<dbReference type="PRINTS" id="PR00252">
    <property type="entry name" value="NRIONCHANNEL"/>
</dbReference>
<organism evidence="16 17">
    <name type="scientific">Oikopleura dioica</name>
    <name type="common">Tunicate</name>
    <dbReference type="NCBI Taxonomy" id="34765"/>
    <lineage>
        <taxon>Eukaryota</taxon>
        <taxon>Metazoa</taxon>
        <taxon>Chordata</taxon>
        <taxon>Tunicata</taxon>
        <taxon>Appendicularia</taxon>
        <taxon>Copelata</taxon>
        <taxon>Oikopleuridae</taxon>
        <taxon>Oikopleura</taxon>
    </lineage>
</organism>
<dbReference type="InterPro" id="IPR038050">
    <property type="entry name" value="Neuro_actylchol_rec"/>
</dbReference>
<dbReference type="GO" id="GO:0004888">
    <property type="term" value="F:transmembrane signaling receptor activity"/>
    <property type="evidence" value="ECO:0007669"/>
    <property type="project" value="InterPro"/>
</dbReference>
<evidence type="ECO:0000256" key="8">
    <source>
        <dbReference type="ARBA" id="ARBA00023065"/>
    </source>
</evidence>
<dbReference type="PANTHER" id="PTHR18945">
    <property type="entry name" value="NEUROTRANSMITTER GATED ION CHANNEL"/>
    <property type="match status" value="1"/>
</dbReference>
<dbReference type="InterPro" id="IPR006028">
    <property type="entry name" value="GABAA/Glycine_rcpt"/>
</dbReference>
<dbReference type="AlphaFoldDB" id="E4XNB9"/>
<evidence type="ECO:0000256" key="3">
    <source>
        <dbReference type="ARBA" id="ARBA00022448"/>
    </source>
</evidence>
<evidence type="ECO:0000256" key="4">
    <source>
        <dbReference type="ARBA" id="ARBA00022475"/>
    </source>
</evidence>
<evidence type="ECO:0000256" key="7">
    <source>
        <dbReference type="ARBA" id="ARBA00022989"/>
    </source>
</evidence>
<feature type="domain" description="Neurotransmitter-gated ion-channel transmembrane" evidence="15">
    <location>
        <begin position="212"/>
        <end position="308"/>
    </location>
</feature>
<dbReference type="Gene3D" id="1.20.58.390">
    <property type="entry name" value="Neurotransmitter-gated ion-channel transmembrane domain"/>
    <property type="match status" value="1"/>
</dbReference>
<feature type="transmembrane region" description="Helical" evidence="13">
    <location>
        <begin position="267"/>
        <end position="286"/>
    </location>
</feature>
<dbReference type="Proteomes" id="UP000001307">
    <property type="component" value="Unassembled WGS sequence"/>
</dbReference>
<evidence type="ECO:0000313" key="17">
    <source>
        <dbReference type="Proteomes" id="UP000001307"/>
    </source>
</evidence>
<comment type="subcellular location">
    <subcellularLocation>
        <location evidence="2">Cell membrane</location>
    </subcellularLocation>
    <subcellularLocation>
        <location evidence="1">Membrane</location>
        <topology evidence="1">Multi-pass membrane protein</topology>
    </subcellularLocation>
</comment>
<evidence type="ECO:0000256" key="11">
    <source>
        <dbReference type="ARBA" id="ARBA00023214"/>
    </source>
</evidence>
<keyword evidence="9 13" id="KW-0472">Membrane</keyword>
<evidence type="ECO:0000256" key="10">
    <source>
        <dbReference type="ARBA" id="ARBA00023173"/>
    </source>
</evidence>
<keyword evidence="5 13" id="KW-0812">Transmembrane</keyword>
<dbReference type="CDD" id="cd19049">
    <property type="entry name" value="LGIC_TM_anion"/>
    <property type="match status" value="1"/>
</dbReference>
<dbReference type="Pfam" id="PF02931">
    <property type="entry name" value="Neur_chan_LBD"/>
    <property type="match status" value="1"/>
</dbReference>
<evidence type="ECO:0008006" key="18">
    <source>
        <dbReference type="Google" id="ProtNLM"/>
    </source>
</evidence>
<dbReference type="SUPFAM" id="SSF63712">
    <property type="entry name" value="Nicotinic receptor ligand binding domain-like"/>
    <property type="match status" value="1"/>
</dbReference>
<keyword evidence="11" id="KW-0868">Chloride</keyword>
<dbReference type="GO" id="GO:0005886">
    <property type="term" value="C:plasma membrane"/>
    <property type="evidence" value="ECO:0007669"/>
    <property type="project" value="UniProtKB-SubCell"/>
</dbReference>
<feature type="transmembrane region" description="Helical" evidence="13">
    <location>
        <begin position="204"/>
        <end position="226"/>
    </location>
</feature>
<dbReference type="OrthoDB" id="407674at2759"/>
<evidence type="ECO:0000256" key="13">
    <source>
        <dbReference type="SAM" id="Phobius"/>
    </source>
</evidence>
<reference evidence="16 17" key="1">
    <citation type="journal article" date="2010" name="Science">
        <title>Plasticity of animal genome architecture unmasked by rapid evolution of a pelagic tunicate.</title>
        <authorList>
            <person name="Denoeud F."/>
            <person name="Henriet S."/>
            <person name="Mungpakdee S."/>
            <person name="Aury J.M."/>
            <person name="Da Silva C."/>
            <person name="Brinkmann H."/>
            <person name="Mikhaleva J."/>
            <person name="Olsen L.C."/>
            <person name="Jubin C."/>
            <person name="Canestro C."/>
            <person name="Bouquet J.M."/>
            <person name="Danks G."/>
            <person name="Poulain J."/>
            <person name="Campsteijn C."/>
            <person name="Adamski M."/>
            <person name="Cross I."/>
            <person name="Yadetie F."/>
            <person name="Muffato M."/>
            <person name="Louis A."/>
            <person name="Butcher S."/>
            <person name="Tsagkogeorga G."/>
            <person name="Konrad A."/>
            <person name="Singh S."/>
            <person name="Jensen M.F."/>
            <person name="Cong E.H."/>
            <person name="Eikeseth-Otteraa H."/>
            <person name="Noel B."/>
            <person name="Anthouard V."/>
            <person name="Porcel B.M."/>
            <person name="Kachouri-Lafond R."/>
            <person name="Nishino A."/>
            <person name="Ugolini M."/>
            <person name="Chourrout P."/>
            <person name="Nishida H."/>
            <person name="Aasland R."/>
            <person name="Huzurbazar S."/>
            <person name="Westhof E."/>
            <person name="Delsuc F."/>
            <person name="Lehrach H."/>
            <person name="Reinhardt R."/>
            <person name="Weissenbach J."/>
            <person name="Roy S.W."/>
            <person name="Artiguenave F."/>
            <person name="Postlethwait J.H."/>
            <person name="Manak J.R."/>
            <person name="Thompson E.M."/>
            <person name="Jaillon O."/>
            <person name="Du Pasquier L."/>
            <person name="Boudinot P."/>
            <person name="Liberles D.A."/>
            <person name="Volff J.N."/>
            <person name="Philippe H."/>
            <person name="Lenhard B."/>
            <person name="Roest Crollius H."/>
            <person name="Wincker P."/>
            <person name="Chourrout D."/>
        </authorList>
    </citation>
    <scope>NUCLEOTIDE SEQUENCE [LARGE SCALE GENOMIC DNA]</scope>
</reference>
<dbReference type="SUPFAM" id="SSF90112">
    <property type="entry name" value="Neurotransmitter-gated ion-channel transmembrane pore"/>
    <property type="match status" value="1"/>
</dbReference>
<dbReference type="EMBL" id="FN653082">
    <property type="protein sequence ID" value="CBY11357.1"/>
    <property type="molecule type" value="Genomic_DNA"/>
</dbReference>
<keyword evidence="4" id="KW-1003">Cell membrane</keyword>
<keyword evidence="6" id="KW-0732">Signal</keyword>
<name>E4XNB9_OIKDI</name>
<evidence type="ECO:0000313" key="16">
    <source>
        <dbReference type="EMBL" id="CBY11357.1"/>
    </source>
</evidence>
<keyword evidence="12" id="KW-0407">Ion channel</keyword>
<evidence type="ECO:0000256" key="12">
    <source>
        <dbReference type="ARBA" id="ARBA00023303"/>
    </source>
</evidence>
<dbReference type="Gene3D" id="2.70.170.10">
    <property type="entry name" value="Neurotransmitter-gated ion-channel ligand-binding domain"/>
    <property type="match status" value="1"/>
</dbReference>
<keyword evidence="3" id="KW-0813">Transport</keyword>
<dbReference type="GO" id="GO:0034707">
    <property type="term" value="C:chloride channel complex"/>
    <property type="evidence" value="ECO:0007669"/>
    <property type="project" value="UniProtKB-KW"/>
</dbReference>
<evidence type="ECO:0000256" key="5">
    <source>
        <dbReference type="ARBA" id="ARBA00022692"/>
    </source>
</evidence>
<dbReference type="InterPro" id="IPR006029">
    <property type="entry name" value="Neurotrans-gated_channel_TM"/>
</dbReference>
<dbReference type="InterPro" id="IPR036734">
    <property type="entry name" value="Neur_chan_lig-bd_sf"/>
</dbReference>
<evidence type="ECO:0000259" key="15">
    <source>
        <dbReference type="Pfam" id="PF02932"/>
    </source>
</evidence>
<evidence type="ECO:0000256" key="6">
    <source>
        <dbReference type="ARBA" id="ARBA00022729"/>
    </source>
</evidence>
<accession>E4XNB9</accession>
<dbReference type="InParanoid" id="E4XNB9"/>
<evidence type="ECO:0000256" key="2">
    <source>
        <dbReference type="ARBA" id="ARBA00004236"/>
    </source>
</evidence>
<feature type="domain" description="Neurotransmitter-gated ion-channel ligand-binding" evidence="14">
    <location>
        <begin position="16"/>
        <end position="150"/>
    </location>
</feature>
<protein>
    <recommendedName>
        <fullName evidence="18">Neurotransmitter-gated ion-channel ligand-binding domain-containing protein</fullName>
    </recommendedName>
</protein>